<feature type="transmembrane region" description="Helical" evidence="1">
    <location>
        <begin position="12"/>
        <end position="34"/>
    </location>
</feature>
<reference evidence="2" key="1">
    <citation type="submission" date="2020-10" db="EMBL/GenBank/DDBJ databases">
        <authorList>
            <person name="Gilroy R."/>
        </authorList>
    </citation>
    <scope>NUCLEOTIDE SEQUENCE</scope>
    <source>
        <strain evidence="2">CHK199-13235</strain>
    </source>
</reference>
<organism evidence="2 3">
    <name type="scientific">Candidatus Merdivicinus excrementipullorum</name>
    <dbReference type="NCBI Taxonomy" id="2840867"/>
    <lineage>
        <taxon>Bacteria</taxon>
        <taxon>Bacillati</taxon>
        <taxon>Bacillota</taxon>
        <taxon>Clostridia</taxon>
        <taxon>Eubacteriales</taxon>
        <taxon>Oscillospiraceae</taxon>
        <taxon>Oscillospiraceae incertae sedis</taxon>
        <taxon>Candidatus Merdivicinus</taxon>
    </lineage>
</organism>
<keyword evidence="1" id="KW-0472">Membrane</keyword>
<dbReference type="Proteomes" id="UP000824002">
    <property type="component" value="Unassembled WGS sequence"/>
</dbReference>
<comment type="caution">
    <text evidence="2">The sequence shown here is derived from an EMBL/GenBank/DDBJ whole genome shotgun (WGS) entry which is preliminary data.</text>
</comment>
<name>A0A9D1FPZ8_9FIRM</name>
<dbReference type="AlphaFoldDB" id="A0A9D1FPZ8"/>
<proteinExistence type="predicted"/>
<gene>
    <name evidence="2" type="ORF">IAB51_10755</name>
</gene>
<evidence type="ECO:0000313" key="3">
    <source>
        <dbReference type="Proteomes" id="UP000824002"/>
    </source>
</evidence>
<feature type="non-terminal residue" evidence="2">
    <location>
        <position position="375"/>
    </location>
</feature>
<accession>A0A9D1FPZ8</accession>
<keyword evidence="1" id="KW-1133">Transmembrane helix</keyword>
<reference evidence="2" key="2">
    <citation type="journal article" date="2021" name="PeerJ">
        <title>Extensive microbial diversity within the chicken gut microbiome revealed by metagenomics and culture.</title>
        <authorList>
            <person name="Gilroy R."/>
            <person name="Ravi A."/>
            <person name="Getino M."/>
            <person name="Pursley I."/>
            <person name="Horton D.L."/>
            <person name="Alikhan N.F."/>
            <person name="Baker D."/>
            <person name="Gharbi K."/>
            <person name="Hall N."/>
            <person name="Watson M."/>
            <person name="Adriaenssens E.M."/>
            <person name="Foster-Nyarko E."/>
            <person name="Jarju S."/>
            <person name="Secka A."/>
            <person name="Antonio M."/>
            <person name="Oren A."/>
            <person name="Chaudhuri R.R."/>
            <person name="La Ragione R."/>
            <person name="Hildebrand F."/>
            <person name="Pallen M.J."/>
        </authorList>
    </citation>
    <scope>NUCLEOTIDE SEQUENCE</scope>
    <source>
        <strain evidence="2">CHK199-13235</strain>
    </source>
</reference>
<evidence type="ECO:0000256" key="1">
    <source>
        <dbReference type="SAM" id="Phobius"/>
    </source>
</evidence>
<dbReference type="EMBL" id="DVJP01000071">
    <property type="protein sequence ID" value="HIS77265.1"/>
    <property type="molecule type" value="Genomic_DNA"/>
</dbReference>
<sequence>MSKYSKVYHKMLLSYSVLTVMMTLLIGATAAFLFSDSYQREMRRMDQQLMDQAAYNIQLEVFGRTLTLSNDLMLGSSSEPVSKPFSAKSESTDYYHSYQQIFKVFSQNSDLIADISFYYANRNVIVSAVQKIKYLDTRHDADDICAFAHELKTNTEVSRWISVDTNPGLRENSIVQPDACMLYVVPYYKNPSGGYLVIQVRKEMIQQILDDFYGNRETEFWLISPENEPMLQTGTTVWSEDKNPLIPLADDLGNGETAFQTYDSHVVAVKQIPDTGFCLVKWEDAGYFNAQLPQNTILLLSACAAALLCGFIFALFSSKYFYHPVQNLLQEACASLKEASDRFSGENSSEFSRISSLINHAAEELDIMKQKQKEN</sequence>
<protein>
    <submittedName>
        <fullName evidence="2">Uncharacterized protein</fullName>
    </submittedName>
</protein>
<feature type="transmembrane region" description="Helical" evidence="1">
    <location>
        <begin position="297"/>
        <end position="316"/>
    </location>
</feature>
<evidence type="ECO:0000313" key="2">
    <source>
        <dbReference type="EMBL" id="HIS77265.1"/>
    </source>
</evidence>
<keyword evidence="1" id="KW-0812">Transmembrane</keyword>